<evidence type="ECO:0000313" key="7">
    <source>
        <dbReference type="Proteomes" id="UP000192907"/>
    </source>
</evidence>
<evidence type="ECO:0000313" key="6">
    <source>
        <dbReference type="EMBL" id="SMF33891.1"/>
    </source>
</evidence>
<comment type="function">
    <text evidence="5">Part of the twin-arginine translocation (Tat) system that transports large folded proteins containing a characteristic twin-arginine motif in their signal peptide across membranes.</text>
</comment>
<dbReference type="GO" id="GO:0065002">
    <property type="term" value="P:intracellular protein transmembrane transport"/>
    <property type="evidence" value="ECO:0007669"/>
    <property type="project" value="TreeGrafter"/>
</dbReference>
<dbReference type="GO" id="GO:0033281">
    <property type="term" value="C:TAT protein transport complex"/>
    <property type="evidence" value="ECO:0007669"/>
    <property type="project" value="UniProtKB-UniRule"/>
</dbReference>
<dbReference type="PANTHER" id="PTHR30371:SF0">
    <property type="entry name" value="SEC-INDEPENDENT PROTEIN TRANSLOCASE PROTEIN TATC, CHLOROPLASTIC-RELATED"/>
    <property type="match status" value="1"/>
</dbReference>
<comment type="similarity">
    <text evidence="5">Belongs to the TatC family.</text>
</comment>
<keyword evidence="5" id="KW-1003">Cell membrane</keyword>
<evidence type="ECO:0000256" key="4">
    <source>
        <dbReference type="ARBA" id="ARBA00023136"/>
    </source>
</evidence>
<keyword evidence="5" id="KW-0811">Translocation</keyword>
<evidence type="ECO:0000256" key="3">
    <source>
        <dbReference type="ARBA" id="ARBA00022989"/>
    </source>
</evidence>
<keyword evidence="5" id="KW-0653">Protein transport</keyword>
<comment type="subcellular location">
    <subcellularLocation>
        <location evidence="5">Cell membrane</location>
        <topology evidence="5">Multi-pass membrane protein</topology>
    </subcellularLocation>
    <subcellularLocation>
        <location evidence="1">Membrane</location>
        <topology evidence="1">Multi-pass membrane protein</topology>
    </subcellularLocation>
</comment>
<evidence type="ECO:0000256" key="1">
    <source>
        <dbReference type="ARBA" id="ARBA00004141"/>
    </source>
</evidence>
<comment type="subunit">
    <text evidence="5">Forms a complex with TatA.</text>
</comment>
<keyword evidence="3 5" id="KW-1133">Transmembrane helix</keyword>
<proteinExistence type="inferred from homology"/>
<dbReference type="OrthoDB" id="5291141at2"/>
<organism evidence="6 7">
    <name type="scientific">Pseudobacteriovorax antillogorgiicola</name>
    <dbReference type="NCBI Taxonomy" id="1513793"/>
    <lineage>
        <taxon>Bacteria</taxon>
        <taxon>Pseudomonadati</taxon>
        <taxon>Bdellovibrionota</taxon>
        <taxon>Oligoflexia</taxon>
        <taxon>Oligoflexales</taxon>
        <taxon>Pseudobacteriovoracaceae</taxon>
        <taxon>Pseudobacteriovorax</taxon>
    </lineage>
</organism>
<keyword evidence="2 5" id="KW-0812">Transmembrane</keyword>
<feature type="transmembrane region" description="Helical" evidence="5">
    <location>
        <begin position="74"/>
        <end position="95"/>
    </location>
</feature>
<dbReference type="AlphaFoldDB" id="A0A1Y6BXE7"/>
<keyword evidence="4 5" id="KW-0472">Membrane</keyword>
<dbReference type="HAMAP" id="MF_00902">
    <property type="entry name" value="TatC"/>
    <property type="match status" value="1"/>
</dbReference>
<feature type="transmembrane region" description="Helical" evidence="5">
    <location>
        <begin position="116"/>
        <end position="140"/>
    </location>
</feature>
<dbReference type="RefSeq" id="WP_132320842.1">
    <property type="nucleotide sequence ID" value="NZ_FWZT01000010.1"/>
</dbReference>
<dbReference type="Pfam" id="PF00902">
    <property type="entry name" value="TatC"/>
    <property type="match status" value="1"/>
</dbReference>
<feature type="transmembrane region" description="Helical" evidence="5">
    <location>
        <begin position="199"/>
        <end position="216"/>
    </location>
</feature>
<keyword evidence="5" id="KW-0813">Transport</keyword>
<evidence type="ECO:0000256" key="2">
    <source>
        <dbReference type="ARBA" id="ARBA00022692"/>
    </source>
</evidence>
<dbReference type="PRINTS" id="PR01840">
    <property type="entry name" value="TATCFAMILY"/>
</dbReference>
<dbReference type="EMBL" id="FWZT01000010">
    <property type="protein sequence ID" value="SMF33891.1"/>
    <property type="molecule type" value="Genomic_DNA"/>
</dbReference>
<evidence type="ECO:0000256" key="5">
    <source>
        <dbReference type="HAMAP-Rule" id="MF_00902"/>
    </source>
</evidence>
<gene>
    <name evidence="5" type="primary">tatC</name>
    <name evidence="6" type="ORF">SAMN06296036_110106</name>
</gene>
<dbReference type="STRING" id="1513793.SAMN06296036_110106"/>
<sequence>MNERNEKNLKVMGLMEHLDELRGRIFRSLIAVVIIFGIAFSFANYIFEFLKGPLVAALPEGSNALHFTGPMDVLIANIKISFLAAVVGACPFWLYQFWKFLEPALYEHEKKYAIPFLFSSVSLFFSGVAFCFFVIMPLAMEFLIQMGMEVGTPIITVADYVSVLMLLIFGFGLVFETPVILVLLALLDLVDADMLAENRKFVLVGVMILGALLTPPDPISQIAMGLPTYLMFEMSIVIIRLVKRKRKPVELEVKN</sequence>
<dbReference type="Proteomes" id="UP000192907">
    <property type="component" value="Unassembled WGS sequence"/>
</dbReference>
<feature type="transmembrane region" description="Helical" evidence="5">
    <location>
        <begin position="160"/>
        <end position="187"/>
    </location>
</feature>
<protein>
    <recommendedName>
        <fullName evidence="5">Sec-independent protein translocase protein TatC</fullName>
    </recommendedName>
</protein>
<dbReference type="PANTHER" id="PTHR30371">
    <property type="entry name" value="SEC-INDEPENDENT PROTEIN TRANSLOCASE PROTEIN TATC"/>
    <property type="match status" value="1"/>
</dbReference>
<dbReference type="GO" id="GO:0009977">
    <property type="term" value="F:proton motive force dependent protein transmembrane transporter activity"/>
    <property type="evidence" value="ECO:0007669"/>
    <property type="project" value="TreeGrafter"/>
</dbReference>
<dbReference type="NCBIfam" id="TIGR00945">
    <property type="entry name" value="tatC"/>
    <property type="match status" value="1"/>
</dbReference>
<feature type="transmembrane region" description="Helical" evidence="5">
    <location>
        <begin position="222"/>
        <end position="242"/>
    </location>
</feature>
<reference evidence="7" key="1">
    <citation type="submission" date="2017-04" db="EMBL/GenBank/DDBJ databases">
        <authorList>
            <person name="Varghese N."/>
            <person name="Submissions S."/>
        </authorList>
    </citation>
    <scope>NUCLEOTIDE SEQUENCE [LARGE SCALE GENOMIC DNA]</scope>
    <source>
        <strain evidence="7">RKEM611</strain>
    </source>
</reference>
<dbReference type="InterPro" id="IPR002033">
    <property type="entry name" value="TatC"/>
</dbReference>
<feature type="transmembrane region" description="Helical" evidence="5">
    <location>
        <begin position="25"/>
        <end position="47"/>
    </location>
</feature>
<keyword evidence="7" id="KW-1185">Reference proteome</keyword>
<name>A0A1Y6BXE7_9BACT</name>
<dbReference type="GO" id="GO:0043953">
    <property type="term" value="P:protein transport by the Tat complex"/>
    <property type="evidence" value="ECO:0007669"/>
    <property type="project" value="UniProtKB-UniRule"/>
</dbReference>
<accession>A0A1Y6BXE7</accession>